<protein>
    <submittedName>
        <fullName evidence="1">Uncharacterized protein</fullName>
    </submittedName>
</protein>
<organism evidence="1">
    <name type="scientific">Trepomonas sp. PC1</name>
    <dbReference type="NCBI Taxonomy" id="1076344"/>
    <lineage>
        <taxon>Eukaryota</taxon>
        <taxon>Metamonada</taxon>
        <taxon>Diplomonadida</taxon>
        <taxon>Hexamitidae</taxon>
        <taxon>Hexamitinae</taxon>
        <taxon>Trepomonas</taxon>
    </lineage>
</organism>
<evidence type="ECO:0000313" key="1">
    <source>
        <dbReference type="EMBL" id="JAP88763.1"/>
    </source>
</evidence>
<name>A0A146JW22_9EUKA</name>
<reference evidence="1" key="1">
    <citation type="submission" date="2015-07" db="EMBL/GenBank/DDBJ databases">
        <title>Adaptation to a free-living lifestyle via gene acquisitions in the diplomonad Trepomonas sp. PC1.</title>
        <authorList>
            <person name="Xu F."/>
            <person name="Jerlstrom-Hultqvist J."/>
            <person name="Kolisko M."/>
            <person name="Simpson A.G.B."/>
            <person name="Roger A.J."/>
            <person name="Svard S.G."/>
            <person name="Andersson J.O."/>
        </authorList>
    </citation>
    <scope>NUCLEOTIDE SEQUENCE</scope>
    <source>
        <strain evidence="1">PC1</strain>
    </source>
</reference>
<dbReference type="EMBL" id="GDID01007843">
    <property type="protein sequence ID" value="JAP88763.1"/>
    <property type="molecule type" value="Transcribed_RNA"/>
</dbReference>
<accession>A0A146JW22</accession>
<sequence length="315" mass="36978">NGFQFLTSQKYLNSTLMTLIKNIQFGPSCFSWTHFSLSEQGYIAVGQKDIFIYDIHNMQLLQQLTLSNSRSLLIEQTTNSNGERPQFLFWGKMRICDDLPDLFVKTTQRLLQYRFKDGLANFYEISEDQFPQYEHSASTQQYYFPGGSVFANFSNEIILNLNDQKTIFRLLQSSENKFNPFSNVIHFNTANEDFSVQDVQFRFNSLFILLSTGEILILQELKQLEHIKYLTFDCSNYQIIPLKMHIGDILKVMMVKFETQRATSQEISVYEVKMENKQIKQKENEFGFEKYCWRCNQGVVISENENKCNCGGWFE</sequence>
<dbReference type="AlphaFoldDB" id="A0A146JW22"/>
<gene>
    <name evidence="1" type="ORF">TPC1_31742</name>
</gene>
<feature type="non-terminal residue" evidence="1">
    <location>
        <position position="1"/>
    </location>
</feature>
<proteinExistence type="predicted"/>